<accession>A0ABQ2E929</accession>
<evidence type="ECO:0000313" key="3">
    <source>
        <dbReference type="Proteomes" id="UP000660265"/>
    </source>
</evidence>
<organism evidence="2 3">
    <name type="scientific">Streptomyces camponoticapitis</name>
    <dbReference type="NCBI Taxonomy" id="1616125"/>
    <lineage>
        <taxon>Bacteria</taxon>
        <taxon>Bacillati</taxon>
        <taxon>Actinomycetota</taxon>
        <taxon>Actinomycetes</taxon>
        <taxon>Kitasatosporales</taxon>
        <taxon>Streptomycetaceae</taxon>
        <taxon>Streptomyces</taxon>
    </lineage>
</organism>
<dbReference type="EMBL" id="BMMV01000010">
    <property type="protein sequence ID" value="GGK01660.1"/>
    <property type="molecule type" value="Genomic_DNA"/>
</dbReference>
<feature type="region of interest" description="Disordered" evidence="1">
    <location>
        <begin position="1"/>
        <end position="64"/>
    </location>
</feature>
<protein>
    <submittedName>
        <fullName evidence="2">Uncharacterized protein</fullName>
    </submittedName>
</protein>
<name>A0ABQ2E929_9ACTN</name>
<dbReference type="RefSeq" id="WP_189108525.1">
    <property type="nucleotide sequence ID" value="NZ_BMMV01000010.1"/>
</dbReference>
<evidence type="ECO:0000313" key="2">
    <source>
        <dbReference type="EMBL" id="GGK01660.1"/>
    </source>
</evidence>
<sequence>METDMESGHGPKGPMGTLRPPPKREGRLRTCLPARVTTAEHETRDGRGRQETVDQDWNVVRGED</sequence>
<comment type="caution">
    <text evidence="2">The sequence shown here is derived from an EMBL/GenBank/DDBJ whole genome shotgun (WGS) entry which is preliminary data.</text>
</comment>
<feature type="compositionally biased region" description="Basic and acidic residues" evidence="1">
    <location>
        <begin position="38"/>
        <end position="52"/>
    </location>
</feature>
<proteinExistence type="predicted"/>
<dbReference type="Proteomes" id="UP000660265">
    <property type="component" value="Unassembled WGS sequence"/>
</dbReference>
<evidence type="ECO:0000256" key="1">
    <source>
        <dbReference type="SAM" id="MobiDB-lite"/>
    </source>
</evidence>
<keyword evidence="3" id="KW-1185">Reference proteome</keyword>
<gene>
    <name evidence="2" type="ORF">GCM10011583_36570</name>
</gene>
<reference evidence="3" key="1">
    <citation type="journal article" date="2019" name="Int. J. Syst. Evol. Microbiol.">
        <title>The Global Catalogue of Microorganisms (GCM) 10K type strain sequencing project: providing services to taxonomists for standard genome sequencing and annotation.</title>
        <authorList>
            <consortium name="The Broad Institute Genomics Platform"/>
            <consortium name="The Broad Institute Genome Sequencing Center for Infectious Disease"/>
            <person name="Wu L."/>
            <person name="Ma J."/>
        </authorList>
    </citation>
    <scope>NUCLEOTIDE SEQUENCE [LARGE SCALE GENOMIC DNA]</scope>
    <source>
        <strain evidence="3">CGMCC 4.7275</strain>
    </source>
</reference>